<dbReference type="Gene3D" id="3.90.25.10">
    <property type="entry name" value="UDP-galactose 4-epimerase, domain 1"/>
    <property type="match status" value="1"/>
</dbReference>
<protein>
    <submittedName>
        <fullName evidence="2">Nucleotide-diphosphate-sugar epimerase</fullName>
    </submittedName>
</protein>
<evidence type="ECO:0000259" key="1">
    <source>
        <dbReference type="Pfam" id="PF13460"/>
    </source>
</evidence>
<evidence type="ECO:0000313" key="3">
    <source>
        <dbReference type="Proteomes" id="UP000619479"/>
    </source>
</evidence>
<dbReference type="Proteomes" id="UP000619479">
    <property type="component" value="Unassembled WGS sequence"/>
</dbReference>
<feature type="domain" description="NAD(P)-binding" evidence="1">
    <location>
        <begin position="7"/>
        <end position="167"/>
    </location>
</feature>
<dbReference type="InterPro" id="IPR051604">
    <property type="entry name" value="Ergot_Alk_Oxidoreductase"/>
</dbReference>
<dbReference type="InterPro" id="IPR036291">
    <property type="entry name" value="NAD(P)-bd_dom_sf"/>
</dbReference>
<sequence length="268" mass="28257">MKILVTGATGNVGRLVVDELLALGATDVRAFTVDPVRAALPAGVEVARGHFGRLSSVADALTDVEKLYLAPHPASASAVAELAADSGVRHIVDMSGPKGAHWQAVEDGVEASGVPFTHLEPGEFTSNGLLWAAQIRAGDVVRDAYPEVVNAPIAQEDIAAVAARVLLSDLHAGKSYVLTGPVALSRRAKVEEIGAALGRSLIYRELSGDAARDHFRAVMGEAAGDWYLDGLAQSAGYPQQATSTVNELLGRPAMSYREWASRHADQFR</sequence>
<name>A0A919IMN3_9ACTN</name>
<dbReference type="EMBL" id="BOMH01000044">
    <property type="protein sequence ID" value="GID68163.1"/>
    <property type="molecule type" value="Genomic_DNA"/>
</dbReference>
<dbReference type="Pfam" id="PF13460">
    <property type="entry name" value="NAD_binding_10"/>
    <property type="match status" value="1"/>
</dbReference>
<gene>
    <name evidence="2" type="ORF">Acy02nite_60440</name>
</gene>
<reference evidence="2" key="1">
    <citation type="submission" date="2021-01" db="EMBL/GenBank/DDBJ databases">
        <title>Whole genome shotgun sequence of Actinoplanes cyaneus NBRC 14990.</title>
        <authorList>
            <person name="Komaki H."/>
            <person name="Tamura T."/>
        </authorList>
    </citation>
    <scope>NUCLEOTIDE SEQUENCE</scope>
    <source>
        <strain evidence="2">NBRC 14990</strain>
    </source>
</reference>
<comment type="caution">
    <text evidence="2">The sequence shown here is derived from an EMBL/GenBank/DDBJ whole genome shotgun (WGS) entry which is preliminary data.</text>
</comment>
<organism evidence="2 3">
    <name type="scientific">Actinoplanes cyaneus</name>
    <dbReference type="NCBI Taxonomy" id="52696"/>
    <lineage>
        <taxon>Bacteria</taxon>
        <taxon>Bacillati</taxon>
        <taxon>Actinomycetota</taxon>
        <taxon>Actinomycetes</taxon>
        <taxon>Micromonosporales</taxon>
        <taxon>Micromonosporaceae</taxon>
        <taxon>Actinoplanes</taxon>
    </lineage>
</organism>
<dbReference type="SUPFAM" id="SSF51735">
    <property type="entry name" value="NAD(P)-binding Rossmann-fold domains"/>
    <property type="match status" value="1"/>
</dbReference>
<keyword evidence="3" id="KW-1185">Reference proteome</keyword>
<accession>A0A919IMN3</accession>
<dbReference type="PANTHER" id="PTHR43162">
    <property type="match status" value="1"/>
</dbReference>
<evidence type="ECO:0000313" key="2">
    <source>
        <dbReference type="EMBL" id="GID68163.1"/>
    </source>
</evidence>
<dbReference type="Gene3D" id="3.40.50.720">
    <property type="entry name" value="NAD(P)-binding Rossmann-like Domain"/>
    <property type="match status" value="1"/>
</dbReference>
<proteinExistence type="predicted"/>
<dbReference type="AlphaFoldDB" id="A0A919IMN3"/>
<dbReference type="InterPro" id="IPR016040">
    <property type="entry name" value="NAD(P)-bd_dom"/>
</dbReference>
<dbReference type="PANTHER" id="PTHR43162:SF1">
    <property type="entry name" value="PRESTALK A DIFFERENTIATION PROTEIN A"/>
    <property type="match status" value="1"/>
</dbReference>
<dbReference type="RefSeq" id="WP_203746867.1">
    <property type="nucleotide sequence ID" value="NZ_BAAAUC010000068.1"/>
</dbReference>